<proteinExistence type="predicted"/>
<feature type="signal peptide" evidence="2">
    <location>
        <begin position="1"/>
        <end position="24"/>
    </location>
</feature>
<feature type="chain" id="PRO_5032409807" description="Envelope protein" evidence="2">
    <location>
        <begin position="25"/>
        <end position="588"/>
    </location>
</feature>
<evidence type="ECO:0000256" key="1">
    <source>
        <dbReference type="SAM" id="Phobius"/>
    </source>
</evidence>
<dbReference type="AlphaFoldDB" id="A0A818L4U7"/>
<organism evidence="3 4">
    <name type="scientific">Rotaria socialis</name>
    <dbReference type="NCBI Taxonomy" id="392032"/>
    <lineage>
        <taxon>Eukaryota</taxon>
        <taxon>Metazoa</taxon>
        <taxon>Spiralia</taxon>
        <taxon>Gnathifera</taxon>
        <taxon>Rotifera</taxon>
        <taxon>Eurotatoria</taxon>
        <taxon>Bdelloidea</taxon>
        <taxon>Philodinida</taxon>
        <taxon>Philodinidae</taxon>
        <taxon>Rotaria</taxon>
    </lineage>
</organism>
<comment type="caution">
    <text evidence="3">The sequence shown here is derived from an EMBL/GenBank/DDBJ whole genome shotgun (WGS) entry which is preliminary data.</text>
</comment>
<accession>A0A818L4U7</accession>
<keyword evidence="1" id="KW-0472">Membrane</keyword>
<evidence type="ECO:0000313" key="3">
    <source>
        <dbReference type="EMBL" id="CAF3569557.1"/>
    </source>
</evidence>
<keyword evidence="1" id="KW-0812">Transmembrane</keyword>
<evidence type="ECO:0000313" key="4">
    <source>
        <dbReference type="Proteomes" id="UP000663865"/>
    </source>
</evidence>
<sequence>MSSISNTMFTFVTLLHLLVPSLLIHPIVDLPRSDVVHVPYGLIFHYITQYSPADRIVSFTVSIPMTWDMCYLIPPKAIRKIPGCYRPVANSSRQAPPRRKRFITGLVAIGIGSAALALSTHNSIQILRLNHEIRAVSNSLSTLTDTTNTHTTQLYHLNQGQLKLAHSLNNTQSALNRTIALVNEHSLVLGEHNAAIEQLALFAQLINHKLSTSMHSIDTHFLHTSLSDILNNRLNLHFIHHKDLPNVLESIISSTNVSFNADSTSLPLVEFVSRLLIQQHINFLPRTNHPTVDDSIIAVLSISSFFAATTNKKTTFSLFELLPIPFPYGGIRVRLADMPYIVGFDSNKRNLIRWTKSESTSCDFRSMSVCRETPPIITDWNDTCIFQILADSTLSLCRTEQYREPIFIHPIGKQWAISTNSSTQCHSTFLSPTEQSYAFHNNLRTLPAVALITIPPDTVLICDRFSISAAPLPTGPSLSLLDSSIFNTSGTDTIDLYQHLSNSTRWPKLPYISDNFQAVLDFIAKTSPPPATLPINHPHQHPFSYLAIAFVLITLVLLGFLLYCHRARKSTIPAIQFQLPTICSTVSS</sequence>
<reference evidence="3" key="1">
    <citation type="submission" date="2021-02" db="EMBL/GenBank/DDBJ databases">
        <authorList>
            <person name="Nowell W R."/>
        </authorList>
    </citation>
    <scope>NUCLEOTIDE SEQUENCE</scope>
</reference>
<name>A0A818L4U7_9BILA</name>
<feature type="transmembrane region" description="Helical" evidence="1">
    <location>
        <begin position="102"/>
        <end position="120"/>
    </location>
</feature>
<dbReference type="EMBL" id="CAJNYV010003449">
    <property type="protein sequence ID" value="CAF3569557.1"/>
    <property type="molecule type" value="Genomic_DNA"/>
</dbReference>
<evidence type="ECO:0000256" key="2">
    <source>
        <dbReference type="SAM" id="SignalP"/>
    </source>
</evidence>
<dbReference type="Proteomes" id="UP000663865">
    <property type="component" value="Unassembled WGS sequence"/>
</dbReference>
<keyword evidence="1" id="KW-1133">Transmembrane helix</keyword>
<feature type="transmembrane region" description="Helical" evidence="1">
    <location>
        <begin position="543"/>
        <end position="563"/>
    </location>
</feature>
<evidence type="ECO:0008006" key="5">
    <source>
        <dbReference type="Google" id="ProtNLM"/>
    </source>
</evidence>
<gene>
    <name evidence="3" type="ORF">KIK155_LOCUS19365</name>
</gene>
<protein>
    <recommendedName>
        <fullName evidence="5">Envelope protein</fullName>
    </recommendedName>
</protein>
<keyword evidence="2" id="KW-0732">Signal</keyword>